<name>A0ABT4B6T3_9ACTN</name>
<dbReference type="SUPFAM" id="SSF49265">
    <property type="entry name" value="Fibronectin type III"/>
    <property type="match status" value="1"/>
</dbReference>
<organism evidence="5 6">
    <name type="scientific">Paractinoplanes pyxinae</name>
    <dbReference type="NCBI Taxonomy" id="2997416"/>
    <lineage>
        <taxon>Bacteria</taxon>
        <taxon>Bacillati</taxon>
        <taxon>Actinomycetota</taxon>
        <taxon>Actinomycetes</taxon>
        <taxon>Micromonosporales</taxon>
        <taxon>Micromonosporaceae</taxon>
        <taxon>Paractinoplanes</taxon>
    </lineage>
</organism>
<dbReference type="InterPro" id="IPR000772">
    <property type="entry name" value="Ricin_B_lectin"/>
</dbReference>
<dbReference type="Gene3D" id="2.60.40.10">
    <property type="entry name" value="Immunoglobulins"/>
    <property type="match status" value="1"/>
</dbReference>
<sequence length="723" mass="75406">MSAHRRLLPRGHRRAVPRQPHRLLPVALGLALLGVGGVVGPSVVETVTDGSGSRNLSLTSLPADQPAQGLVYDGLKPAKAGTLCAGSYELDRETCTHGPAQPPAGLEVRRDVAPVTAKAPEPKQPAREAAAVTPSDAEIARDEGGSALTADAPALIPDAAPGDADFIMGAHDVACDGDGRGGKRVQVLYLHEFGTPSRYGDFLGSMRTWSAGVDQIFDASAAETGGSRHVRFVTTPQCRVDVSEVELPAGGLTSFTRNIDELRKLGYNRTDRKYLLFADANVYCGIATFIADRRAGLGNRNNGGPSYGRVDAGCWSAAMAARELTYTLGATLIGSPNSSGAGGCLDEYDLLCGPDRSGRKVRTVCPKKNEMRLDCGNDDYFNTNPKQGSYLEKNWNVARSEFLLRSDGGDDIPDAEGAPPPAAATTAPTSAPAAPAPSISASPEADPTPTLTEPEAGDLSPSPEVTPSETTPADEPIETPSAEVPEVPVAATTTPPTEPAAEPVQAVLEVREASSSSVRLTWSAASAKAKYQVSVDGQPVATTNATRARLIGLKPDAKYQVTIKSGPRYTARATAETAPAARPAQNSWFTLTNALTGGAADLYAARTALSTPLTLSGNEADAQQQWKLVPAGKKSYTMVSRATGKCVGPLGGNAAAGVPLVQSACDSSAARWVLQASAYGFTLRTTEGDLVAGVGDQRFGAHRVLVLQTGNGQRYQSWTAVPD</sequence>
<keyword evidence="2" id="KW-0624">Polysaccharide degradation</keyword>
<dbReference type="CDD" id="cd00161">
    <property type="entry name" value="beta-trefoil_Ricin-like"/>
    <property type="match status" value="1"/>
</dbReference>
<dbReference type="InterPro" id="IPR035992">
    <property type="entry name" value="Ricin_B-like_lectins"/>
</dbReference>
<dbReference type="SUPFAM" id="SSF50370">
    <property type="entry name" value="Ricin B-like lectins"/>
    <property type="match status" value="1"/>
</dbReference>
<feature type="domain" description="Ricin B lectin" evidence="4">
    <location>
        <begin position="585"/>
        <end position="662"/>
    </location>
</feature>
<accession>A0ABT4B6T3</accession>
<dbReference type="RefSeq" id="WP_267566644.1">
    <property type="nucleotide sequence ID" value="NZ_JAPNTZ010000011.1"/>
</dbReference>
<gene>
    <name evidence="5" type="ORF">OWR29_29840</name>
</gene>
<reference evidence="5" key="1">
    <citation type="submission" date="2022-11" db="EMBL/GenBank/DDBJ databases">
        <authorList>
            <person name="Somphong A."/>
            <person name="Phongsopitanun W."/>
        </authorList>
    </citation>
    <scope>NUCLEOTIDE SEQUENCE</scope>
    <source>
        <strain evidence="5">Pm04-4</strain>
    </source>
</reference>
<dbReference type="Gene3D" id="2.80.10.50">
    <property type="match status" value="1"/>
</dbReference>
<feature type="compositionally biased region" description="Low complexity" evidence="3">
    <location>
        <begin position="460"/>
        <end position="471"/>
    </location>
</feature>
<feature type="compositionally biased region" description="Low complexity" evidence="3">
    <location>
        <begin position="478"/>
        <end position="501"/>
    </location>
</feature>
<dbReference type="InterPro" id="IPR003961">
    <property type="entry name" value="FN3_dom"/>
</dbReference>
<evidence type="ECO:0000313" key="6">
    <source>
        <dbReference type="Proteomes" id="UP001151002"/>
    </source>
</evidence>
<comment type="caution">
    <text evidence="5">The sequence shown here is derived from an EMBL/GenBank/DDBJ whole genome shotgun (WGS) entry which is preliminary data.</text>
</comment>
<protein>
    <submittedName>
        <fullName evidence="5">RICIN domain-containing protein</fullName>
    </submittedName>
</protein>
<dbReference type="InterPro" id="IPR036116">
    <property type="entry name" value="FN3_sf"/>
</dbReference>
<keyword evidence="6" id="KW-1185">Reference proteome</keyword>
<dbReference type="InterPro" id="IPR013783">
    <property type="entry name" value="Ig-like_fold"/>
</dbReference>
<keyword evidence="2" id="KW-0119">Carbohydrate metabolism</keyword>
<evidence type="ECO:0000256" key="2">
    <source>
        <dbReference type="ARBA" id="ARBA00023326"/>
    </source>
</evidence>
<feature type="region of interest" description="Disordered" evidence="3">
    <location>
        <begin position="406"/>
        <end position="501"/>
    </location>
</feature>
<dbReference type="PROSITE" id="PS50231">
    <property type="entry name" value="RICIN_B_LECTIN"/>
    <property type="match status" value="1"/>
</dbReference>
<feature type="compositionally biased region" description="Low complexity" evidence="3">
    <location>
        <begin position="423"/>
        <end position="447"/>
    </location>
</feature>
<evidence type="ECO:0000259" key="4">
    <source>
        <dbReference type="Pfam" id="PF14200"/>
    </source>
</evidence>
<evidence type="ECO:0000313" key="5">
    <source>
        <dbReference type="EMBL" id="MCY1142218.1"/>
    </source>
</evidence>
<keyword evidence="1" id="KW-0326">Glycosidase</keyword>
<keyword evidence="1" id="KW-0378">Hydrolase</keyword>
<dbReference type="Pfam" id="PF14200">
    <property type="entry name" value="RicinB_lectin_2"/>
    <property type="match status" value="1"/>
</dbReference>
<evidence type="ECO:0000256" key="3">
    <source>
        <dbReference type="SAM" id="MobiDB-lite"/>
    </source>
</evidence>
<dbReference type="EMBL" id="JAPNTZ010000011">
    <property type="protein sequence ID" value="MCY1142218.1"/>
    <property type="molecule type" value="Genomic_DNA"/>
</dbReference>
<evidence type="ECO:0000256" key="1">
    <source>
        <dbReference type="ARBA" id="ARBA00023295"/>
    </source>
</evidence>
<feature type="region of interest" description="Disordered" evidence="3">
    <location>
        <begin position="116"/>
        <end position="136"/>
    </location>
</feature>
<dbReference type="CDD" id="cd00063">
    <property type="entry name" value="FN3"/>
    <property type="match status" value="1"/>
</dbReference>
<proteinExistence type="predicted"/>
<dbReference type="Proteomes" id="UP001151002">
    <property type="component" value="Unassembled WGS sequence"/>
</dbReference>